<dbReference type="PANTHER" id="PTHR43284:SF1">
    <property type="entry name" value="ASPARAGINE SYNTHETASE"/>
    <property type="match status" value="1"/>
</dbReference>
<protein>
    <recommendedName>
        <fullName evidence="3">asparagine synthase (glutamine-hydrolyzing)</fullName>
        <ecNumber evidence="3">6.3.5.4</ecNumber>
    </recommendedName>
</protein>
<proteinExistence type="inferred from homology"/>
<evidence type="ECO:0000256" key="4">
    <source>
        <dbReference type="ARBA" id="ARBA00022741"/>
    </source>
</evidence>
<keyword evidence="5" id="KW-0067">ATP-binding</keyword>
<dbReference type="SUPFAM" id="SSF52402">
    <property type="entry name" value="Adenine nucleotide alpha hydrolases-like"/>
    <property type="match status" value="1"/>
</dbReference>
<sequence>MCGIAGIFNRRGRPATVNALAPMVSAIVHRGPDGFGHFTDGPVALGHRRLSIIDLSDASSQPFHSRDGRYHLTYNGELYNYRELRTELEAKGVVFETDGDTEVLLQSMILWGDAALKRFNGMFAFGLWDSVEERLTLARDRFGVKPLYWSKQTDGTLLFASEVKALQAYPGFRTSLDQKALVEYLTFQNIFTDRTLYQGVSLMPQGSVMHVTRDAVPAPVRYWDFDFQEPENPPSDAELFEELDYLFRQSVSRQLVSDVDIGSYLSGGVDSGSITALAARELPYMKTFTVGFDMSSASGVELGYDERAKAERMSYLFKTEHYEAVLKAGDMERALPLIVGHQEEPRVGQCYPNWYATKLASRFVKVVLSGGGGDELFGGYPWRYYRAATKTDFSSYADTYYDFWQRLVPNEAFDALIGPLDASAHVDTREIFHGVFDQVQTSGRLRAEDCLNLSQYFEAKTFLNGLLVMEDKLSMAHSLETRVPFLDNDLADFAMRLPAHLKVKNLKEVVRMDENKSAKGEKYFAKTKDGKLALREVMSRHVPDEIANAVKQGFSAPDASWFKGESIDFVRRKLLEDEPAISEIVDTNVMGDLVEDHLNGETNRRLLIWSLLYLNEWIQSQDLQPATPEPEAPKAAA</sequence>
<evidence type="ECO:0000313" key="9">
    <source>
        <dbReference type="EMBL" id="GLQ24714.1"/>
    </source>
</evidence>
<keyword evidence="6" id="KW-0315">Glutamine amidotransferase</keyword>
<accession>A0ABQ5VCH2</accession>
<evidence type="ECO:0000313" key="10">
    <source>
        <dbReference type="Proteomes" id="UP001161391"/>
    </source>
</evidence>
<dbReference type="Pfam" id="PF00733">
    <property type="entry name" value="Asn_synthase"/>
    <property type="match status" value="1"/>
</dbReference>
<organism evidence="9 10">
    <name type="scientific">Algimonas ampicilliniresistens</name>
    <dbReference type="NCBI Taxonomy" id="1298735"/>
    <lineage>
        <taxon>Bacteria</taxon>
        <taxon>Pseudomonadati</taxon>
        <taxon>Pseudomonadota</taxon>
        <taxon>Alphaproteobacteria</taxon>
        <taxon>Maricaulales</taxon>
        <taxon>Robiginitomaculaceae</taxon>
        <taxon>Algimonas</taxon>
    </lineage>
</organism>
<comment type="similarity">
    <text evidence="2">Belongs to the asparagine synthetase family.</text>
</comment>
<dbReference type="Proteomes" id="UP001161391">
    <property type="component" value="Unassembled WGS sequence"/>
</dbReference>
<comment type="catalytic activity">
    <reaction evidence="7">
        <text>L-aspartate + L-glutamine + ATP + H2O = L-asparagine + L-glutamate + AMP + diphosphate + H(+)</text>
        <dbReference type="Rhea" id="RHEA:12228"/>
        <dbReference type="ChEBI" id="CHEBI:15377"/>
        <dbReference type="ChEBI" id="CHEBI:15378"/>
        <dbReference type="ChEBI" id="CHEBI:29985"/>
        <dbReference type="ChEBI" id="CHEBI:29991"/>
        <dbReference type="ChEBI" id="CHEBI:30616"/>
        <dbReference type="ChEBI" id="CHEBI:33019"/>
        <dbReference type="ChEBI" id="CHEBI:58048"/>
        <dbReference type="ChEBI" id="CHEBI:58359"/>
        <dbReference type="ChEBI" id="CHEBI:456215"/>
        <dbReference type="EC" id="6.3.5.4"/>
    </reaction>
</comment>
<comment type="pathway">
    <text evidence="1">Amino-acid biosynthesis; L-asparagine biosynthesis; L-asparagine from L-aspartate (L-Gln route): step 1/1.</text>
</comment>
<dbReference type="PROSITE" id="PS51278">
    <property type="entry name" value="GATASE_TYPE_2"/>
    <property type="match status" value="1"/>
</dbReference>
<dbReference type="Pfam" id="PF13537">
    <property type="entry name" value="GATase_7"/>
    <property type="match status" value="1"/>
</dbReference>
<dbReference type="InterPro" id="IPR029055">
    <property type="entry name" value="Ntn_hydrolases_N"/>
</dbReference>
<dbReference type="EC" id="6.3.5.4" evidence="3"/>
<name>A0ABQ5VCH2_9PROT</name>
<dbReference type="CDD" id="cd01991">
    <property type="entry name" value="Asn_synthase_B_C"/>
    <property type="match status" value="1"/>
</dbReference>
<dbReference type="InterPro" id="IPR014729">
    <property type="entry name" value="Rossmann-like_a/b/a_fold"/>
</dbReference>
<comment type="caution">
    <text evidence="9">The sequence shown here is derived from an EMBL/GenBank/DDBJ whole genome shotgun (WGS) entry which is preliminary data.</text>
</comment>
<evidence type="ECO:0000259" key="8">
    <source>
        <dbReference type="PROSITE" id="PS51278"/>
    </source>
</evidence>
<evidence type="ECO:0000256" key="5">
    <source>
        <dbReference type="ARBA" id="ARBA00022840"/>
    </source>
</evidence>
<evidence type="ECO:0000256" key="3">
    <source>
        <dbReference type="ARBA" id="ARBA00012737"/>
    </source>
</evidence>
<dbReference type="Gene3D" id="3.40.50.620">
    <property type="entry name" value="HUPs"/>
    <property type="match status" value="1"/>
</dbReference>
<evidence type="ECO:0000256" key="2">
    <source>
        <dbReference type="ARBA" id="ARBA00005752"/>
    </source>
</evidence>
<evidence type="ECO:0000256" key="1">
    <source>
        <dbReference type="ARBA" id="ARBA00005187"/>
    </source>
</evidence>
<feature type="domain" description="Glutamine amidotransferase type-2" evidence="8">
    <location>
        <begin position="2"/>
        <end position="214"/>
    </location>
</feature>
<dbReference type="PANTHER" id="PTHR43284">
    <property type="entry name" value="ASPARAGINE SYNTHETASE (GLUTAMINE-HYDROLYZING)"/>
    <property type="match status" value="1"/>
</dbReference>
<dbReference type="InterPro" id="IPR051786">
    <property type="entry name" value="ASN_synthetase/amidase"/>
</dbReference>
<evidence type="ECO:0000256" key="7">
    <source>
        <dbReference type="ARBA" id="ARBA00048741"/>
    </source>
</evidence>
<dbReference type="PIRSF" id="PIRSF001589">
    <property type="entry name" value="Asn_synthetase_glu-h"/>
    <property type="match status" value="1"/>
</dbReference>
<dbReference type="NCBIfam" id="TIGR01536">
    <property type="entry name" value="asn_synth_AEB"/>
    <property type="match status" value="1"/>
</dbReference>
<evidence type="ECO:0000256" key="6">
    <source>
        <dbReference type="ARBA" id="ARBA00022962"/>
    </source>
</evidence>
<keyword evidence="10" id="KW-1185">Reference proteome</keyword>
<dbReference type="CDD" id="cd00712">
    <property type="entry name" value="AsnB"/>
    <property type="match status" value="1"/>
</dbReference>
<keyword evidence="4" id="KW-0547">Nucleotide-binding</keyword>
<dbReference type="Gene3D" id="3.60.20.10">
    <property type="entry name" value="Glutamine Phosphoribosylpyrophosphate, subunit 1, domain 1"/>
    <property type="match status" value="1"/>
</dbReference>
<reference evidence="9" key="1">
    <citation type="journal article" date="2014" name="Int. J. Syst. Evol. Microbiol.">
        <title>Complete genome of a new Firmicutes species belonging to the dominant human colonic microbiota ('Ruminococcus bicirculans') reveals two chromosomes and a selective capacity to utilize plant glucans.</title>
        <authorList>
            <consortium name="NISC Comparative Sequencing Program"/>
            <person name="Wegmann U."/>
            <person name="Louis P."/>
            <person name="Goesmann A."/>
            <person name="Henrissat B."/>
            <person name="Duncan S.H."/>
            <person name="Flint H.J."/>
        </authorList>
    </citation>
    <scope>NUCLEOTIDE SEQUENCE</scope>
    <source>
        <strain evidence="9">NBRC 108219</strain>
    </source>
</reference>
<reference evidence="9" key="2">
    <citation type="submission" date="2023-01" db="EMBL/GenBank/DDBJ databases">
        <title>Draft genome sequence of Algimonas ampicilliniresistens strain NBRC 108219.</title>
        <authorList>
            <person name="Sun Q."/>
            <person name="Mori K."/>
        </authorList>
    </citation>
    <scope>NUCLEOTIDE SEQUENCE</scope>
    <source>
        <strain evidence="9">NBRC 108219</strain>
    </source>
</reference>
<dbReference type="EMBL" id="BSNK01000002">
    <property type="protein sequence ID" value="GLQ24714.1"/>
    <property type="molecule type" value="Genomic_DNA"/>
</dbReference>
<dbReference type="RefSeq" id="WP_284391466.1">
    <property type="nucleotide sequence ID" value="NZ_BSNK01000002.1"/>
</dbReference>
<dbReference type="InterPro" id="IPR017932">
    <property type="entry name" value="GATase_2_dom"/>
</dbReference>
<dbReference type="InterPro" id="IPR006426">
    <property type="entry name" value="Asn_synth_AEB"/>
</dbReference>
<dbReference type="SUPFAM" id="SSF56235">
    <property type="entry name" value="N-terminal nucleophile aminohydrolases (Ntn hydrolases)"/>
    <property type="match status" value="1"/>
</dbReference>
<dbReference type="InterPro" id="IPR033738">
    <property type="entry name" value="AsnB_N"/>
</dbReference>
<dbReference type="InterPro" id="IPR001962">
    <property type="entry name" value="Asn_synthase"/>
</dbReference>
<gene>
    <name evidence="9" type="ORF">GCM10007853_25880</name>
</gene>